<protein>
    <submittedName>
        <fullName evidence="1">Uncharacterized protein</fullName>
    </submittedName>
</protein>
<dbReference type="EMBL" id="CP009896">
    <property type="protein sequence ID" value="AIY16917.1"/>
    <property type="molecule type" value="Genomic_DNA"/>
</dbReference>
<gene>
    <name evidence="2" type="ORF">F9L07_18495</name>
    <name evidence="1" type="ORF">KR76_09370</name>
</gene>
<dbReference type="OrthoDB" id="3266223at2"/>
<keyword evidence="3" id="KW-1185">Reference proteome</keyword>
<dbReference type="STRING" id="2045.KR76_09370"/>
<evidence type="ECO:0000313" key="2">
    <source>
        <dbReference type="EMBL" id="KAB2809052.1"/>
    </source>
</evidence>
<name>A0A0A1DJW1_NOCSI</name>
<evidence type="ECO:0000313" key="3">
    <source>
        <dbReference type="Proteomes" id="UP000030300"/>
    </source>
</evidence>
<dbReference type="InterPro" id="IPR047681">
    <property type="entry name" value="PPA1309-like"/>
</dbReference>
<proteinExistence type="predicted"/>
<dbReference type="HOGENOM" id="CLU_094573_0_0_11"/>
<sequence length="186" mass="19940">MDYDLDVDPALAAAVLEIEKHQARVGWDQPARLYALVDTGRLVAQEPVLASQLGLDTPAEQGSMTPIEQDELPPGQQLEEVLPGIVWPGVVRGCAAVVERLVLPPAADGQVPDDPAAALEFAREHPDAEEVRIVAGVTRHGAAYCALRMRSDDHDSAVMGGTDLVPGLIELLRNTLLDDAEDEPDE</sequence>
<dbReference type="AlphaFoldDB" id="A0A0A1DJW1"/>
<dbReference type="Proteomes" id="UP000030300">
    <property type="component" value="Chromosome"/>
</dbReference>
<evidence type="ECO:0000313" key="4">
    <source>
        <dbReference type="Proteomes" id="UP000449906"/>
    </source>
</evidence>
<accession>A0A0A1DJW1</accession>
<evidence type="ECO:0000313" key="1">
    <source>
        <dbReference type="EMBL" id="AIY16917.1"/>
    </source>
</evidence>
<dbReference type="EMBL" id="WBVM01000002">
    <property type="protein sequence ID" value="KAB2809052.1"/>
    <property type="molecule type" value="Genomic_DNA"/>
</dbReference>
<organism evidence="1 3">
    <name type="scientific">Nocardioides simplex</name>
    <name type="common">Arthrobacter simplex</name>
    <dbReference type="NCBI Taxonomy" id="2045"/>
    <lineage>
        <taxon>Bacteria</taxon>
        <taxon>Bacillati</taxon>
        <taxon>Actinomycetota</taxon>
        <taxon>Actinomycetes</taxon>
        <taxon>Propionibacteriales</taxon>
        <taxon>Nocardioidaceae</taxon>
        <taxon>Pimelobacter</taxon>
    </lineage>
</organism>
<dbReference type="RefSeq" id="WP_038677888.1">
    <property type="nucleotide sequence ID" value="NZ_BJMC01000008.1"/>
</dbReference>
<dbReference type="Proteomes" id="UP000449906">
    <property type="component" value="Unassembled WGS sequence"/>
</dbReference>
<reference evidence="1 3" key="1">
    <citation type="journal article" date="2015" name="Genome Announc.">
        <title>Complete Genome Sequence of Steroid-Transforming Nocardioides simplex VKM Ac-2033D.</title>
        <authorList>
            <person name="Shtratnikova V.Y."/>
            <person name="Schelkunov M.I."/>
            <person name="Pekov Y.A."/>
            <person name="Fokina V.V."/>
            <person name="Logacheva M.D."/>
            <person name="Sokolov S.L."/>
            <person name="Bragin E.Y."/>
            <person name="Ashapkin V.V."/>
            <person name="Donova M.V."/>
        </authorList>
    </citation>
    <scope>NUCLEOTIDE SEQUENCE [LARGE SCALE GENOMIC DNA]</scope>
    <source>
        <strain evidence="1 3">VKM Ac-2033D</strain>
    </source>
</reference>
<dbReference type="GeneID" id="96609110"/>
<dbReference type="KEGG" id="psim:KR76_09370"/>
<dbReference type="eggNOG" id="ENOG5032TUF">
    <property type="taxonomic scope" value="Bacteria"/>
</dbReference>
<reference evidence="2 4" key="2">
    <citation type="submission" date="2019-09" db="EMBL/GenBank/DDBJ databases">
        <title>Pimelobacter sp. isolated from Paulinella.</title>
        <authorList>
            <person name="Jeong S.E."/>
        </authorList>
    </citation>
    <scope>NUCLEOTIDE SEQUENCE [LARGE SCALE GENOMIC DNA]</scope>
    <source>
        <strain evidence="2 4">Pch-N</strain>
    </source>
</reference>
<dbReference type="NCBIfam" id="NF040618">
    <property type="entry name" value="PPA1309_fam"/>
    <property type="match status" value="1"/>
</dbReference>